<gene>
    <name evidence="1" type="ORF">ES288_A03G126100v1</name>
</gene>
<organism evidence="1 2">
    <name type="scientific">Gossypium darwinii</name>
    <name type="common">Darwin's cotton</name>
    <name type="synonym">Gossypium barbadense var. darwinii</name>
    <dbReference type="NCBI Taxonomy" id="34276"/>
    <lineage>
        <taxon>Eukaryota</taxon>
        <taxon>Viridiplantae</taxon>
        <taxon>Streptophyta</taxon>
        <taxon>Embryophyta</taxon>
        <taxon>Tracheophyta</taxon>
        <taxon>Spermatophyta</taxon>
        <taxon>Magnoliopsida</taxon>
        <taxon>eudicotyledons</taxon>
        <taxon>Gunneridae</taxon>
        <taxon>Pentapetalae</taxon>
        <taxon>rosids</taxon>
        <taxon>malvids</taxon>
        <taxon>Malvales</taxon>
        <taxon>Malvaceae</taxon>
        <taxon>Malvoideae</taxon>
        <taxon>Gossypium</taxon>
    </lineage>
</organism>
<reference evidence="1 2" key="1">
    <citation type="submission" date="2019-06" db="EMBL/GenBank/DDBJ databases">
        <title>WGS assembly of Gossypium darwinii.</title>
        <authorList>
            <person name="Chen Z.J."/>
            <person name="Sreedasyam A."/>
            <person name="Ando A."/>
            <person name="Song Q."/>
            <person name="De L."/>
            <person name="Hulse-Kemp A."/>
            <person name="Ding M."/>
            <person name="Ye W."/>
            <person name="Kirkbride R."/>
            <person name="Jenkins J."/>
            <person name="Plott C."/>
            <person name="Lovell J."/>
            <person name="Lin Y.-M."/>
            <person name="Vaughn R."/>
            <person name="Liu B."/>
            <person name="Li W."/>
            <person name="Simpson S."/>
            <person name="Scheffler B."/>
            <person name="Saski C."/>
            <person name="Grover C."/>
            <person name="Hu G."/>
            <person name="Conover J."/>
            <person name="Carlson J."/>
            <person name="Shu S."/>
            <person name="Boston L."/>
            <person name="Williams M."/>
            <person name="Peterson D."/>
            <person name="Mcgee K."/>
            <person name="Jones D."/>
            <person name="Wendel J."/>
            <person name="Stelly D."/>
            <person name="Grimwood J."/>
            <person name="Schmutz J."/>
        </authorList>
    </citation>
    <scope>NUCLEOTIDE SEQUENCE [LARGE SCALE GENOMIC DNA]</scope>
    <source>
        <strain evidence="1">1808015.09</strain>
    </source>
</reference>
<sequence>MISISSQQKRSLKFRLRRERKGLTIQHPDVKSVLNRVKKFADKPTLGQIVRQKLSEGRKVLVTSTELFREQHNFLACLY</sequence>
<accession>A0A5D2H3W2</accession>
<dbReference type="AlphaFoldDB" id="A0A5D2H3W2"/>
<evidence type="ECO:0000313" key="2">
    <source>
        <dbReference type="Proteomes" id="UP000323506"/>
    </source>
</evidence>
<evidence type="ECO:0000313" key="1">
    <source>
        <dbReference type="EMBL" id="TYH24892.1"/>
    </source>
</evidence>
<dbReference type="Proteomes" id="UP000323506">
    <property type="component" value="Chromosome A03"/>
</dbReference>
<protein>
    <submittedName>
        <fullName evidence="1">Uncharacterized protein</fullName>
    </submittedName>
</protein>
<proteinExistence type="predicted"/>
<dbReference type="EMBL" id="CM017690">
    <property type="protein sequence ID" value="TYH24892.1"/>
    <property type="molecule type" value="Genomic_DNA"/>
</dbReference>
<keyword evidence="2" id="KW-1185">Reference proteome</keyword>
<name>A0A5D2H3W2_GOSDA</name>